<feature type="compositionally biased region" description="Polar residues" evidence="2">
    <location>
        <begin position="217"/>
        <end position="227"/>
    </location>
</feature>
<dbReference type="InterPro" id="IPR036236">
    <property type="entry name" value="Znf_C2H2_sf"/>
</dbReference>
<feature type="non-terminal residue" evidence="4">
    <location>
        <position position="1"/>
    </location>
</feature>
<accession>A0AAV5WK00</accession>
<keyword evidence="1" id="KW-0862">Zinc</keyword>
<dbReference type="EMBL" id="BTSY01000006">
    <property type="protein sequence ID" value="GMT31236.1"/>
    <property type="molecule type" value="Genomic_DNA"/>
</dbReference>
<comment type="caution">
    <text evidence="4">The sequence shown here is derived from an EMBL/GenBank/DDBJ whole genome shotgun (WGS) entry which is preliminary data.</text>
</comment>
<feature type="region of interest" description="Disordered" evidence="2">
    <location>
        <begin position="198"/>
        <end position="251"/>
    </location>
</feature>
<evidence type="ECO:0000256" key="1">
    <source>
        <dbReference type="PROSITE-ProRule" id="PRU00042"/>
    </source>
</evidence>
<dbReference type="PROSITE" id="PS50157">
    <property type="entry name" value="ZINC_FINGER_C2H2_2"/>
    <property type="match status" value="1"/>
</dbReference>
<dbReference type="AlphaFoldDB" id="A0AAV5WK00"/>
<evidence type="ECO:0000259" key="3">
    <source>
        <dbReference type="PROSITE" id="PS50157"/>
    </source>
</evidence>
<feature type="compositionally biased region" description="Low complexity" evidence="2">
    <location>
        <begin position="203"/>
        <end position="216"/>
    </location>
</feature>
<dbReference type="SUPFAM" id="SSF57667">
    <property type="entry name" value="beta-beta-alpha zinc fingers"/>
    <property type="match status" value="1"/>
</dbReference>
<dbReference type="Proteomes" id="UP001432322">
    <property type="component" value="Unassembled WGS sequence"/>
</dbReference>
<evidence type="ECO:0000256" key="2">
    <source>
        <dbReference type="SAM" id="MobiDB-lite"/>
    </source>
</evidence>
<feature type="domain" description="C2H2-type" evidence="3">
    <location>
        <begin position="294"/>
        <end position="321"/>
    </location>
</feature>
<reference evidence="4" key="1">
    <citation type="submission" date="2023-10" db="EMBL/GenBank/DDBJ databases">
        <title>Genome assembly of Pristionchus species.</title>
        <authorList>
            <person name="Yoshida K."/>
            <person name="Sommer R.J."/>
        </authorList>
    </citation>
    <scope>NUCLEOTIDE SEQUENCE</scope>
    <source>
        <strain evidence="4">RS5133</strain>
    </source>
</reference>
<dbReference type="Gene3D" id="3.30.160.60">
    <property type="entry name" value="Classic Zinc Finger"/>
    <property type="match status" value="1"/>
</dbReference>
<feature type="non-terminal residue" evidence="4">
    <location>
        <position position="325"/>
    </location>
</feature>
<dbReference type="InterPro" id="IPR013087">
    <property type="entry name" value="Znf_C2H2_type"/>
</dbReference>
<dbReference type="PROSITE" id="PS00028">
    <property type="entry name" value="ZINC_FINGER_C2H2_1"/>
    <property type="match status" value="1"/>
</dbReference>
<evidence type="ECO:0000313" key="4">
    <source>
        <dbReference type="EMBL" id="GMT31236.1"/>
    </source>
</evidence>
<feature type="compositionally biased region" description="Low complexity" evidence="2">
    <location>
        <begin position="228"/>
        <end position="242"/>
    </location>
</feature>
<proteinExistence type="predicted"/>
<gene>
    <name evidence="4" type="ORF">PFISCL1PPCAC_22533</name>
</gene>
<dbReference type="Pfam" id="PF00096">
    <property type="entry name" value="zf-C2H2"/>
    <property type="match status" value="1"/>
</dbReference>
<evidence type="ECO:0000313" key="5">
    <source>
        <dbReference type="Proteomes" id="UP001432322"/>
    </source>
</evidence>
<keyword evidence="1" id="KW-0479">Metal-binding</keyword>
<organism evidence="4 5">
    <name type="scientific">Pristionchus fissidentatus</name>
    <dbReference type="NCBI Taxonomy" id="1538716"/>
    <lineage>
        <taxon>Eukaryota</taxon>
        <taxon>Metazoa</taxon>
        <taxon>Ecdysozoa</taxon>
        <taxon>Nematoda</taxon>
        <taxon>Chromadorea</taxon>
        <taxon>Rhabditida</taxon>
        <taxon>Rhabditina</taxon>
        <taxon>Diplogasteromorpha</taxon>
        <taxon>Diplogasteroidea</taxon>
        <taxon>Neodiplogasteridae</taxon>
        <taxon>Pristionchus</taxon>
    </lineage>
</organism>
<keyword evidence="1" id="KW-0863">Zinc-finger</keyword>
<dbReference type="GO" id="GO:0008270">
    <property type="term" value="F:zinc ion binding"/>
    <property type="evidence" value="ECO:0007669"/>
    <property type="project" value="UniProtKB-KW"/>
</dbReference>
<dbReference type="SMART" id="SM00355">
    <property type="entry name" value="ZnF_C2H2"/>
    <property type="match status" value="2"/>
</dbReference>
<sequence length="325" mass="35085">ESALVTIEEWSERACTSGSKDGVVVTAALQLMKCLVTRDLEALALATITLDSKHSDVFDDDEMEWNCVQTTESVPRFLLFGVLKALQATARAMAASGGIDFGGLNGVNTMADRAIKDEIDDEETMENYDSASHIIAPLEDDVKLEEDINEEKPLCPPLVDTIKIRTSSHAAQRVTECSSGPAAPLPSIRFRKATKRDYADTMSAPPSASNAAKATPQQELRSQQHGGASSAAPSTSSAAATPRPVATVHPGAHASAMNGRAQFRQTSMYKCKECSRVFRDYGKYQSHDHNVPTFPCGECGWTFSSEKDLARHTPTHARPGTHVCS</sequence>
<protein>
    <recommendedName>
        <fullName evidence="3">C2H2-type domain-containing protein</fullName>
    </recommendedName>
</protein>
<keyword evidence="5" id="KW-1185">Reference proteome</keyword>
<name>A0AAV5WK00_9BILA</name>